<keyword evidence="1" id="KW-0812">Transmembrane</keyword>
<name>A0A0A9DBF3_ARUDO</name>
<proteinExistence type="predicted"/>
<organism evidence="2">
    <name type="scientific">Arundo donax</name>
    <name type="common">Giant reed</name>
    <name type="synonym">Donax arundinaceus</name>
    <dbReference type="NCBI Taxonomy" id="35708"/>
    <lineage>
        <taxon>Eukaryota</taxon>
        <taxon>Viridiplantae</taxon>
        <taxon>Streptophyta</taxon>
        <taxon>Embryophyta</taxon>
        <taxon>Tracheophyta</taxon>
        <taxon>Spermatophyta</taxon>
        <taxon>Magnoliopsida</taxon>
        <taxon>Liliopsida</taxon>
        <taxon>Poales</taxon>
        <taxon>Poaceae</taxon>
        <taxon>PACMAD clade</taxon>
        <taxon>Arundinoideae</taxon>
        <taxon>Arundineae</taxon>
        <taxon>Arundo</taxon>
    </lineage>
</organism>
<evidence type="ECO:0000256" key="1">
    <source>
        <dbReference type="SAM" id="Phobius"/>
    </source>
</evidence>
<feature type="transmembrane region" description="Helical" evidence="1">
    <location>
        <begin position="7"/>
        <end position="28"/>
    </location>
</feature>
<keyword evidence="1" id="KW-0472">Membrane</keyword>
<reference evidence="2" key="2">
    <citation type="journal article" date="2015" name="Data Brief">
        <title>Shoot transcriptome of the giant reed, Arundo donax.</title>
        <authorList>
            <person name="Barrero R.A."/>
            <person name="Guerrero F.D."/>
            <person name="Moolhuijzen P."/>
            <person name="Goolsby J.A."/>
            <person name="Tidwell J."/>
            <person name="Bellgard S.E."/>
            <person name="Bellgard M.I."/>
        </authorList>
    </citation>
    <scope>NUCLEOTIDE SEQUENCE</scope>
    <source>
        <tissue evidence="2">Shoot tissue taken approximately 20 cm above the soil surface</tissue>
    </source>
</reference>
<reference evidence="2" key="1">
    <citation type="submission" date="2014-09" db="EMBL/GenBank/DDBJ databases">
        <authorList>
            <person name="Magalhaes I.L.F."/>
            <person name="Oliveira U."/>
            <person name="Santos F.R."/>
            <person name="Vidigal T.H.D.A."/>
            <person name="Brescovit A.D."/>
            <person name="Santos A.J."/>
        </authorList>
    </citation>
    <scope>NUCLEOTIDE SEQUENCE</scope>
    <source>
        <tissue evidence="2">Shoot tissue taken approximately 20 cm above the soil surface</tissue>
    </source>
</reference>
<protein>
    <submittedName>
        <fullName evidence="2">Cl3204_1</fullName>
    </submittedName>
</protein>
<feature type="transmembrane region" description="Helical" evidence="1">
    <location>
        <begin position="34"/>
        <end position="53"/>
    </location>
</feature>
<dbReference type="EMBL" id="GBRH01214895">
    <property type="protein sequence ID" value="JAD83000.1"/>
    <property type="molecule type" value="Transcribed_RNA"/>
</dbReference>
<keyword evidence="1" id="KW-1133">Transmembrane helix</keyword>
<sequence length="69" mass="8231">MMKARKILKIHFGCLKFSYLGSFLYIYIMLFDIWASYISCSLRISYLIIYLLLSYCAEKNQFIVHYGLV</sequence>
<accession>A0A0A9DBF3</accession>
<evidence type="ECO:0000313" key="2">
    <source>
        <dbReference type="EMBL" id="JAD83000.1"/>
    </source>
</evidence>
<dbReference type="AlphaFoldDB" id="A0A0A9DBF3"/>